<reference evidence="7 9" key="1">
    <citation type="journal article" date="2018" name="BMC Genomics">
        <title>Comparative genomics of the wheat fungal pathogen Pyrenophora tritici-repentis reveals chromosomal variations and genome plasticity.</title>
        <authorList>
            <person name="Moolhuijzen P."/>
            <person name="See P.T."/>
            <person name="Hane J.K."/>
            <person name="Shi G."/>
            <person name="Liu Z."/>
            <person name="Oliver R.P."/>
            <person name="Moffat C.S."/>
        </authorList>
    </citation>
    <scope>NUCLEOTIDE SEQUENCE [LARGE SCALE GENOMIC DNA]</scope>
    <source>
        <strain evidence="7">M4</strain>
    </source>
</reference>
<keyword evidence="4" id="KW-0804">Transcription</keyword>
<evidence type="ECO:0000256" key="3">
    <source>
        <dbReference type="ARBA" id="ARBA00023015"/>
    </source>
</evidence>
<dbReference type="EMBL" id="NQIK02000007">
    <property type="protein sequence ID" value="KAF7567927.1"/>
    <property type="molecule type" value="Genomic_DNA"/>
</dbReference>
<dbReference type="GO" id="GO:0003712">
    <property type="term" value="F:transcription coregulator activity"/>
    <property type="evidence" value="ECO:0007669"/>
    <property type="project" value="InterPro"/>
</dbReference>
<feature type="region of interest" description="Disordered" evidence="6">
    <location>
        <begin position="135"/>
        <end position="158"/>
    </location>
</feature>
<comment type="subcellular location">
    <subcellularLocation>
        <location evidence="1">Nucleus</location>
    </subcellularLocation>
</comment>
<dbReference type="InterPro" id="IPR009332">
    <property type="entry name" value="Med22"/>
</dbReference>
<keyword evidence="10" id="KW-1185">Reference proteome</keyword>
<evidence type="ECO:0000313" key="9">
    <source>
        <dbReference type="Proteomes" id="UP000245464"/>
    </source>
</evidence>
<dbReference type="Pfam" id="PF06179">
    <property type="entry name" value="Med22"/>
    <property type="match status" value="1"/>
</dbReference>
<comment type="caution">
    <text evidence="7">The sequence shown here is derived from an EMBL/GenBank/DDBJ whole genome shotgun (WGS) entry which is preliminary data.</text>
</comment>
<dbReference type="AlphaFoldDB" id="A0A2W1H2B1"/>
<evidence type="ECO:0000256" key="2">
    <source>
        <dbReference type="ARBA" id="ARBA00005942"/>
    </source>
</evidence>
<evidence type="ECO:0000313" key="8">
    <source>
        <dbReference type="EMBL" id="KAI1512283.1"/>
    </source>
</evidence>
<dbReference type="OMA" id="DDPWGGD"/>
<keyword evidence="5" id="KW-0539">Nucleus</keyword>
<dbReference type="Gene3D" id="6.10.280.160">
    <property type="entry name" value="Mediator of RNA polymerase II transcription subunit 22"/>
    <property type="match status" value="1"/>
</dbReference>
<evidence type="ECO:0000256" key="4">
    <source>
        <dbReference type="ARBA" id="ARBA00023163"/>
    </source>
</evidence>
<accession>A0A2W1H2B1</accession>
<dbReference type="Proteomes" id="UP000245464">
    <property type="component" value="Chromosome 7"/>
</dbReference>
<reference evidence="8" key="2">
    <citation type="submission" date="2021-05" db="EMBL/GenBank/DDBJ databases">
        <authorList>
            <person name="Moolhuijzen P.M."/>
            <person name="Moffat C.S."/>
        </authorList>
    </citation>
    <scope>NUCLEOTIDE SEQUENCE</scope>
    <source>
        <strain evidence="8">86-124</strain>
    </source>
</reference>
<dbReference type="EMBL" id="NRDI02000012">
    <property type="protein sequence ID" value="KAI1512283.1"/>
    <property type="molecule type" value="Genomic_DNA"/>
</dbReference>
<dbReference type="OrthoDB" id="203279at2759"/>
<organism evidence="7 9">
    <name type="scientific">Pyrenophora tritici-repentis</name>
    <dbReference type="NCBI Taxonomy" id="45151"/>
    <lineage>
        <taxon>Eukaryota</taxon>
        <taxon>Fungi</taxon>
        <taxon>Dikarya</taxon>
        <taxon>Ascomycota</taxon>
        <taxon>Pezizomycotina</taxon>
        <taxon>Dothideomycetes</taxon>
        <taxon>Pleosporomycetidae</taxon>
        <taxon>Pleosporales</taxon>
        <taxon>Pleosporineae</taxon>
        <taxon>Pleosporaceae</taxon>
        <taxon>Pyrenophora</taxon>
    </lineage>
</organism>
<sequence>MNPSERTKEALLAKTETLCTSIVDNRKNDPWGGNGYLSTILRAVKLQDATDYSADETTEFPPALDYATSAQRELLIREQSAALIKTAQDISTLVRDLQELWLFGGLDTLSDPADEEANRKKAVAVAEMIEALAKQSPAGSGQNGVDAANAEGVNGAGE</sequence>
<evidence type="ECO:0000313" key="10">
    <source>
        <dbReference type="Proteomes" id="UP000249757"/>
    </source>
</evidence>
<evidence type="ECO:0000313" key="7">
    <source>
        <dbReference type="EMBL" id="KAF7567927.1"/>
    </source>
</evidence>
<evidence type="ECO:0000256" key="6">
    <source>
        <dbReference type="SAM" id="MobiDB-lite"/>
    </source>
</evidence>
<reference evidence="8" key="3">
    <citation type="journal article" date="2022" name="bioRxiv">
        <title>A global pangenome for the wheat fungal pathogen Pyrenophora tritici-repentis and prediction of effector protein structural homology.</title>
        <authorList>
            <person name="Moolhuijzen P."/>
            <person name="See P.T."/>
            <person name="Shi G."/>
            <person name="Powell H.R."/>
            <person name="Cockram J."/>
            <person name="Jorgensen L.N."/>
            <person name="Benslimane H."/>
            <person name="Strelkov S.E."/>
            <person name="Turner J."/>
            <person name="Liu Z."/>
            <person name="Moffat C.S."/>
        </authorList>
    </citation>
    <scope>NUCLEOTIDE SEQUENCE</scope>
    <source>
        <strain evidence="8">86-124</strain>
    </source>
</reference>
<comment type="similarity">
    <text evidence="2">Belongs to the Mediator complex subunit 22 family.</text>
</comment>
<protein>
    <submittedName>
        <fullName evidence="8">Med22 domain containing protein</fullName>
    </submittedName>
    <submittedName>
        <fullName evidence="7">TT-ORF1 multi-domain protein</fullName>
    </submittedName>
</protein>
<evidence type="ECO:0000256" key="1">
    <source>
        <dbReference type="ARBA" id="ARBA00004123"/>
    </source>
</evidence>
<name>A0A2W1H2B1_9PLEO</name>
<feature type="compositionally biased region" description="Low complexity" evidence="6">
    <location>
        <begin position="143"/>
        <end position="158"/>
    </location>
</feature>
<dbReference type="GO" id="GO:0006357">
    <property type="term" value="P:regulation of transcription by RNA polymerase II"/>
    <property type="evidence" value="ECO:0007669"/>
    <property type="project" value="InterPro"/>
</dbReference>
<dbReference type="GO" id="GO:0016592">
    <property type="term" value="C:mediator complex"/>
    <property type="evidence" value="ECO:0007669"/>
    <property type="project" value="InterPro"/>
</dbReference>
<gene>
    <name evidence="8" type="ORF">Ptr86124_009123</name>
    <name evidence="7" type="ORF">PtrM4_125400</name>
</gene>
<keyword evidence="3" id="KW-0805">Transcription regulation</keyword>
<proteinExistence type="inferred from homology"/>
<evidence type="ECO:0000256" key="5">
    <source>
        <dbReference type="ARBA" id="ARBA00023242"/>
    </source>
</evidence>
<dbReference type="Proteomes" id="UP000249757">
    <property type="component" value="Unassembled WGS sequence"/>
</dbReference>
<reference evidence="10" key="4">
    <citation type="journal article" date="2022" name="Microb. Genom.">
        <title>A global pangenome for the wheat fungal pathogen Pyrenophora tritici-repentis and prediction of effector protein structural homology.</title>
        <authorList>
            <person name="Moolhuijzen P.M."/>
            <person name="See P.T."/>
            <person name="Shi G."/>
            <person name="Powell H.R."/>
            <person name="Cockram J."/>
            <person name="Jorgensen L.N."/>
            <person name="Benslimane H."/>
            <person name="Strelkov S.E."/>
            <person name="Turner J."/>
            <person name="Liu Z."/>
            <person name="Moffat C.S."/>
        </authorList>
    </citation>
    <scope>NUCLEOTIDE SEQUENCE [LARGE SCALE GENOMIC DNA]</scope>
</reference>